<feature type="transmembrane region" description="Helical" evidence="7">
    <location>
        <begin position="33"/>
        <end position="56"/>
    </location>
</feature>
<dbReference type="InterPro" id="IPR052027">
    <property type="entry name" value="PspC"/>
</dbReference>
<keyword evidence="10" id="KW-1185">Reference proteome</keyword>
<evidence type="ECO:0000256" key="7">
    <source>
        <dbReference type="SAM" id="Phobius"/>
    </source>
</evidence>
<accession>A0AAW4WUB1</accession>
<comment type="caution">
    <text evidence="9">The sequence shown here is derived from an EMBL/GenBank/DDBJ whole genome shotgun (WGS) entry which is preliminary data.</text>
</comment>
<evidence type="ECO:0000256" key="3">
    <source>
        <dbReference type="ARBA" id="ARBA00022692"/>
    </source>
</evidence>
<sequence>MKKLYRSKKDKKIGGVCGGIGEYFGIDSTLIRLIAVILIFISGAGLIAYIVAWAIIPEKPSHIDVSYEAESEPFTKEQNADKEDKTYDI</sequence>
<reference evidence="9 10" key="1">
    <citation type="submission" date="2021-10" db="EMBL/GenBank/DDBJ databases">
        <authorList>
            <person name="Grouzdev D.S."/>
            <person name="Pantiukh K.S."/>
            <person name="Krutkina M.S."/>
        </authorList>
    </citation>
    <scope>NUCLEOTIDE SEQUENCE [LARGE SCALE GENOMIC DNA]</scope>
    <source>
        <strain evidence="9 10">Z-7514</strain>
    </source>
</reference>
<feature type="domain" description="Phage shock protein PspC N-terminal" evidence="8">
    <location>
        <begin position="2"/>
        <end position="59"/>
    </location>
</feature>
<evidence type="ECO:0000256" key="2">
    <source>
        <dbReference type="ARBA" id="ARBA00022475"/>
    </source>
</evidence>
<dbReference type="AlphaFoldDB" id="A0AAW4WUB1"/>
<feature type="region of interest" description="Disordered" evidence="6">
    <location>
        <begin position="67"/>
        <end position="89"/>
    </location>
</feature>
<protein>
    <submittedName>
        <fullName evidence="9">PspC domain-containing protein</fullName>
    </submittedName>
</protein>
<dbReference type="PANTHER" id="PTHR33885:SF3">
    <property type="entry name" value="PHAGE SHOCK PROTEIN C"/>
    <property type="match status" value="1"/>
</dbReference>
<evidence type="ECO:0000313" key="10">
    <source>
        <dbReference type="Proteomes" id="UP001199296"/>
    </source>
</evidence>
<evidence type="ECO:0000256" key="1">
    <source>
        <dbReference type="ARBA" id="ARBA00004162"/>
    </source>
</evidence>
<dbReference type="Pfam" id="PF04024">
    <property type="entry name" value="PspC"/>
    <property type="match status" value="1"/>
</dbReference>
<organism evidence="9 10">
    <name type="scientific">Halanaerobium polyolivorans</name>
    <dbReference type="NCBI Taxonomy" id="2886943"/>
    <lineage>
        <taxon>Bacteria</taxon>
        <taxon>Bacillati</taxon>
        <taxon>Bacillota</taxon>
        <taxon>Clostridia</taxon>
        <taxon>Halanaerobiales</taxon>
        <taxon>Halanaerobiaceae</taxon>
        <taxon>Halanaerobium</taxon>
    </lineage>
</organism>
<dbReference type="RefSeq" id="WP_229344670.1">
    <property type="nucleotide sequence ID" value="NZ_JAJFAT010000005.1"/>
</dbReference>
<dbReference type="PANTHER" id="PTHR33885">
    <property type="entry name" value="PHAGE SHOCK PROTEIN C"/>
    <property type="match status" value="1"/>
</dbReference>
<evidence type="ECO:0000313" key="9">
    <source>
        <dbReference type="EMBL" id="MCC3144687.1"/>
    </source>
</evidence>
<keyword evidence="3 7" id="KW-0812">Transmembrane</keyword>
<keyword evidence="5 7" id="KW-0472">Membrane</keyword>
<evidence type="ECO:0000256" key="6">
    <source>
        <dbReference type="SAM" id="MobiDB-lite"/>
    </source>
</evidence>
<keyword evidence="4 7" id="KW-1133">Transmembrane helix</keyword>
<comment type="subcellular location">
    <subcellularLocation>
        <location evidence="1">Cell membrane</location>
        <topology evidence="1">Single-pass membrane protein</topology>
    </subcellularLocation>
</comment>
<evidence type="ECO:0000259" key="8">
    <source>
        <dbReference type="Pfam" id="PF04024"/>
    </source>
</evidence>
<dbReference type="InterPro" id="IPR007168">
    <property type="entry name" value="Phageshock_PspC_N"/>
</dbReference>
<dbReference type="GO" id="GO:0005886">
    <property type="term" value="C:plasma membrane"/>
    <property type="evidence" value="ECO:0007669"/>
    <property type="project" value="UniProtKB-SubCell"/>
</dbReference>
<dbReference type="EMBL" id="JAJFAT010000005">
    <property type="protein sequence ID" value="MCC3144687.1"/>
    <property type="molecule type" value="Genomic_DNA"/>
</dbReference>
<evidence type="ECO:0000256" key="4">
    <source>
        <dbReference type="ARBA" id="ARBA00022989"/>
    </source>
</evidence>
<dbReference type="Proteomes" id="UP001199296">
    <property type="component" value="Unassembled WGS sequence"/>
</dbReference>
<feature type="compositionally biased region" description="Basic and acidic residues" evidence="6">
    <location>
        <begin position="73"/>
        <end position="89"/>
    </location>
</feature>
<name>A0AAW4WUB1_9FIRM</name>
<keyword evidence="2" id="KW-1003">Cell membrane</keyword>
<proteinExistence type="predicted"/>
<gene>
    <name evidence="9" type="ORF">LJ207_05020</name>
</gene>
<evidence type="ECO:0000256" key="5">
    <source>
        <dbReference type="ARBA" id="ARBA00023136"/>
    </source>
</evidence>